<dbReference type="Proteomes" id="UP000663090">
    <property type="component" value="Chromosome"/>
</dbReference>
<proteinExistence type="predicted"/>
<gene>
    <name evidence="1" type="ORF">JY572_37830</name>
</gene>
<dbReference type="EMBL" id="CP071091">
    <property type="protein sequence ID" value="QSQ14015.1"/>
    <property type="molecule type" value="Genomic_DNA"/>
</dbReference>
<dbReference type="RefSeq" id="WP_206715809.1">
    <property type="nucleotide sequence ID" value="NZ_CP071091.1"/>
</dbReference>
<accession>A0ABX7N5M5</accession>
<reference evidence="1 2" key="1">
    <citation type="submission" date="2021-02" db="EMBL/GenBank/DDBJ databases">
        <title>De Novo genome assembly of isolated myxobacteria.</title>
        <authorList>
            <person name="Stevens D.C."/>
        </authorList>
    </citation>
    <scope>NUCLEOTIDE SEQUENCE [LARGE SCALE GENOMIC DNA]</scope>
    <source>
        <strain evidence="1 2">SCHIC003</strain>
    </source>
</reference>
<sequence length="49" mass="5472">MTPTQTLAAAKALLEYQQARPHLHSDMAATRRLIERAQAEVSNQQKVTP</sequence>
<evidence type="ECO:0000313" key="1">
    <source>
        <dbReference type="EMBL" id="QSQ14015.1"/>
    </source>
</evidence>
<evidence type="ECO:0000313" key="2">
    <source>
        <dbReference type="Proteomes" id="UP000663090"/>
    </source>
</evidence>
<organism evidence="1 2">
    <name type="scientific">Myxococcus landrumensis</name>
    <dbReference type="NCBI Taxonomy" id="2813577"/>
    <lineage>
        <taxon>Bacteria</taxon>
        <taxon>Pseudomonadati</taxon>
        <taxon>Myxococcota</taxon>
        <taxon>Myxococcia</taxon>
        <taxon>Myxococcales</taxon>
        <taxon>Cystobacterineae</taxon>
        <taxon>Myxococcaceae</taxon>
        <taxon>Myxococcus</taxon>
    </lineage>
</organism>
<protein>
    <submittedName>
        <fullName evidence="1">Uncharacterized protein</fullName>
    </submittedName>
</protein>
<keyword evidence="2" id="KW-1185">Reference proteome</keyword>
<name>A0ABX7N5M5_9BACT</name>